<dbReference type="InterPro" id="IPR050797">
    <property type="entry name" value="Carb_Metab_Trans_Reg"/>
</dbReference>
<proteinExistence type="predicted"/>
<dbReference type="AlphaFoldDB" id="A0A8H7C819"/>
<feature type="region of interest" description="Disordered" evidence="2">
    <location>
        <begin position="638"/>
        <end position="683"/>
    </location>
</feature>
<protein>
    <submittedName>
        <fullName evidence="4">Transcriptional regulator family: Fungal Specific TF</fullName>
    </submittedName>
</protein>
<dbReference type="Gene3D" id="4.10.240.10">
    <property type="entry name" value="Zn(2)-C6 fungal-type DNA-binding domain"/>
    <property type="match status" value="1"/>
</dbReference>
<evidence type="ECO:0000313" key="5">
    <source>
        <dbReference type="Proteomes" id="UP000629468"/>
    </source>
</evidence>
<dbReference type="InterPro" id="IPR001138">
    <property type="entry name" value="Zn2Cys6_DnaBD"/>
</dbReference>
<evidence type="ECO:0000256" key="2">
    <source>
        <dbReference type="SAM" id="MobiDB-lite"/>
    </source>
</evidence>
<dbReference type="SUPFAM" id="SSF57701">
    <property type="entry name" value="Zn2/Cys6 DNA-binding domain"/>
    <property type="match status" value="1"/>
</dbReference>
<dbReference type="EMBL" id="JABXXO010000010">
    <property type="protein sequence ID" value="KAF7768178.1"/>
    <property type="molecule type" value="Genomic_DNA"/>
</dbReference>
<dbReference type="Proteomes" id="UP000629468">
    <property type="component" value="Unassembled WGS sequence"/>
</dbReference>
<evidence type="ECO:0000256" key="1">
    <source>
        <dbReference type="ARBA" id="ARBA00023242"/>
    </source>
</evidence>
<dbReference type="CDD" id="cd12148">
    <property type="entry name" value="fungal_TF_MHR"/>
    <property type="match status" value="1"/>
</dbReference>
<evidence type="ECO:0000313" key="4">
    <source>
        <dbReference type="EMBL" id="KAF7768178.1"/>
    </source>
</evidence>
<feature type="compositionally biased region" description="Polar residues" evidence="2">
    <location>
        <begin position="118"/>
        <end position="135"/>
    </location>
</feature>
<dbReference type="CDD" id="cd00067">
    <property type="entry name" value="GAL4"/>
    <property type="match status" value="1"/>
</dbReference>
<dbReference type="PANTHER" id="PTHR31668:SF4">
    <property type="entry name" value="TRANSCRIPTIONAL ACTIVATOR PROTEIN DAL81"/>
    <property type="match status" value="1"/>
</dbReference>
<feature type="domain" description="Zn(2)-C6 fungal-type" evidence="3">
    <location>
        <begin position="52"/>
        <end position="84"/>
    </location>
</feature>
<dbReference type="PROSITE" id="PS50048">
    <property type="entry name" value="ZN2_CY6_FUNGAL_2"/>
    <property type="match status" value="1"/>
</dbReference>
<dbReference type="GO" id="GO:0001080">
    <property type="term" value="P:nitrogen catabolite activation of transcription from RNA polymerase II promoter"/>
    <property type="evidence" value="ECO:0007669"/>
    <property type="project" value="TreeGrafter"/>
</dbReference>
<dbReference type="InterPro" id="IPR036864">
    <property type="entry name" value="Zn2-C6_fun-type_DNA-bd_sf"/>
</dbReference>
<sequence length="683" mass="75888">MHNDKLFRDSPSAPPGHQPNLSLPNQLMQNHIHELAKSLPVPQPAPRKQNTACDACRSRKVKCNRIPGQEKCQHCLAKNYPCTHYVQQATSEKKRLAVNRRRNLSSANPSGPYPSPLKQISPSVEPTSPTSFLPSASHNIQPLVVRYGLHPGITLNTPTRDVLGFVFAPPENSNEPPAYTSPTHLKSPYEPWGDLAHKLDDDNFKAEFALDLVEVFFQIVHTRLPLLNPAQFRTRLQLYQHSGSGSGSTDKPLHPALVATVLAWGSKFSEHPILVADRRRPGGQSFLAKALIDRARDLAEALKVHRMASAEHVVIGLLIEPLQNQNPEDPTGYHGFWLTCATRHLLDLGINHKSVMANIQDPESRGTMIFAWWMACISDAYASAYYRRKPVLDDNDYDIDFYTVDPVNPELVDTHATMPSPREQLEFLGYYRAAHSLAHAARHMSKHLWRPSTDADGVPFEDLCSSVQELFSWRDDFLTLVGVPSNFEGEWDFVSAVSSCASDATYHVMWIILFSALDDFGIKELNGGIPPNITEIESVKRKVADEALHGALRIAGLAGVLTSNGYLRLDPAVMHVSCIQAGTLLARLGRPEVQNCIAGLEQYSYSYEEAGEQALEMGRLFRAARAGQTELNHMASATLRATTSPPRNGNQDEDQVMKNGTSPQHNTHRPYINHTPPHDVSTP</sequence>
<feature type="compositionally biased region" description="Polar residues" evidence="2">
    <location>
        <begin position="639"/>
        <end position="649"/>
    </location>
</feature>
<reference evidence="4 5" key="1">
    <citation type="journal article" name="Sci. Rep.">
        <title>Telomere-to-telomere assembled and centromere annotated genomes of the two main subspecies of the button mushroom Agaricus bisporus reveal especially polymorphic chromosome ends.</title>
        <authorList>
            <person name="Sonnenberg A.S.M."/>
            <person name="Sedaghat-Telgerd N."/>
            <person name="Lavrijssen B."/>
            <person name="Ohm R.A."/>
            <person name="Hendrickx P.M."/>
            <person name="Scholtmeijer K."/>
            <person name="Baars J.J.P."/>
            <person name="van Peer A."/>
        </authorList>
    </citation>
    <scope>NUCLEOTIDE SEQUENCE [LARGE SCALE GENOMIC DNA]</scope>
    <source>
        <strain evidence="4 5">H119_p4</strain>
    </source>
</reference>
<evidence type="ECO:0000259" key="3">
    <source>
        <dbReference type="PROSITE" id="PS50048"/>
    </source>
</evidence>
<accession>A0A8H7C819</accession>
<comment type="caution">
    <text evidence="4">The sequence shown here is derived from an EMBL/GenBank/DDBJ whole genome shotgun (WGS) entry which is preliminary data.</text>
</comment>
<keyword evidence="1" id="KW-0539">Nucleus</keyword>
<gene>
    <name evidence="4" type="ORF">Agabi119p4_7421</name>
</gene>
<dbReference type="SMART" id="SM00066">
    <property type="entry name" value="GAL4"/>
    <property type="match status" value="1"/>
</dbReference>
<dbReference type="PROSITE" id="PS00463">
    <property type="entry name" value="ZN2_CY6_FUNGAL_1"/>
    <property type="match status" value="1"/>
</dbReference>
<dbReference type="GO" id="GO:0000981">
    <property type="term" value="F:DNA-binding transcription factor activity, RNA polymerase II-specific"/>
    <property type="evidence" value="ECO:0007669"/>
    <property type="project" value="InterPro"/>
</dbReference>
<dbReference type="GO" id="GO:0005634">
    <property type="term" value="C:nucleus"/>
    <property type="evidence" value="ECO:0007669"/>
    <property type="project" value="TreeGrafter"/>
</dbReference>
<name>A0A8H7C819_AGABI</name>
<organism evidence="4 5">
    <name type="scientific">Agaricus bisporus var. burnettii</name>
    <dbReference type="NCBI Taxonomy" id="192524"/>
    <lineage>
        <taxon>Eukaryota</taxon>
        <taxon>Fungi</taxon>
        <taxon>Dikarya</taxon>
        <taxon>Basidiomycota</taxon>
        <taxon>Agaricomycotina</taxon>
        <taxon>Agaricomycetes</taxon>
        <taxon>Agaricomycetidae</taxon>
        <taxon>Agaricales</taxon>
        <taxon>Agaricineae</taxon>
        <taxon>Agaricaceae</taxon>
        <taxon>Agaricus</taxon>
    </lineage>
</organism>
<dbReference type="Pfam" id="PF00172">
    <property type="entry name" value="Zn_clus"/>
    <property type="match status" value="1"/>
</dbReference>
<dbReference type="PANTHER" id="PTHR31668">
    <property type="entry name" value="GLUCOSE TRANSPORT TRANSCRIPTION REGULATOR RGT1-RELATED-RELATED"/>
    <property type="match status" value="1"/>
</dbReference>
<dbReference type="GO" id="GO:0008270">
    <property type="term" value="F:zinc ion binding"/>
    <property type="evidence" value="ECO:0007669"/>
    <property type="project" value="InterPro"/>
</dbReference>
<feature type="region of interest" description="Disordered" evidence="2">
    <location>
        <begin position="1"/>
        <end position="22"/>
    </location>
</feature>
<feature type="region of interest" description="Disordered" evidence="2">
    <location>
        <begin position="104"/>
        <end position="135"/>
    </location>
</feature>